<dbReference type="Proteomes" id="UP000001890">
    <property type="component" value="Chromosome"/>
</dbReference>
<dbReference type="AlphaFoldDB" id="D2U9C0"/>
<dbReference type="eggNOG" id="ENOG502ZM3S">
    <property type="taxonomic scope" value="Bacteria"/>
</dbReference>
<dbReference type="GeneID" id="57877688"/>
<protein>
    <submittedName>
        <fullName evidence="1">Hypothetical bacteriophage-related protein</fullName>
    </submittedName>
</protein>
<organism evidence="1 2">
    <name type="scientific">Xanthomonas albilineans (strain GPE PC73 / CFBP 7063)</name>
    <dbReference type="NCBI Taxonomy" id="380358"/>
    <lineage>
        <taxon>Bacteria</taxon>
        <taxon>Pseudomonadati</taxon>
        <taxon>Pseudomonadota</taxon>
        <taxon>Gammaproteobacteria</taxon>
        <taxon>Lysobacterales</taxon>
        <taxon>Lysobacteraceae</taxon>
        <taxon>Xanthomonas</taxon>
    </lineage>
</organism>
<dbReference type="STRING" id="380358.XALC_2382"/>
<dbReference type="KEGG" id="xal:XALC_2382"/>
<sequence length="196" mass="21831">MSKRHRGRVTGDPVTYQIPMPAGGVQMETFLPWTLVRRGLKQQVVTPLDAPQEFGDQARRERQVRKVPQDTALMRVLGLAHHWQRLLDQGRFDSMTEIAQAEGIDLGQVSRMSRLAHLAPDVVEAIVSRNLEVGVSQLLRGRLSASWPAQREALAVDQSGHRTAGAVGKVLQHDSQTTDIQGVEVTRDYACRTRVP</sequence>
<proteinExistence type="predicted"/>
<dbReference type="SUPFAM" id="SSF109709">
    <property type="entry name" value="KorB DNA-binding domain-like"/>
    <property type="match status" value="1"/>
</dbReference>
<dbReference type="RefSeq" id="WP_012916857.1">
    <property type="nucleotide sequence ID" value="NC_013722.1"/>
</dbReference>
<evidence type="ECO:0000313" key="1">
    <source>
        <dbReference type="EMBL" id="CBA16862.1"/>
    </source>
</evidence>
<keyword evidence="2" id="KW-1185">Reference proteome</keyword>
<dbReference type="EMBL" id="FP565176">
    <property type="protein sequence ID" value="CBA16862.1"/>
    <property type="molecule type" value="Genomic_DNA"/>
</dbReference>
<dbReference type="Gene3D" id="1.10.10.2830">
    <property type="match status" value="1"/>
</dbReference>
<reference evidence="1 2" key="1">
    <citation type="journal article" date="2009" name="BMC Genomics">
        <title>The complete genome sequence of Xanthomonas albilineans provides new insights into the reductive genome evolution of the xylem-limited Xanthomonadaceae.</title>
        <authorList>
            <person name="Pieretti I."/>
            <person name="Royer M."/>
            <person name="Barbe V."/>
            <person name="Carrere S."/>
            <person name="Koebnik R."/>
            <person name="Cociancich S."/>
            <person name="Couloux A."/>
            <person name="Darrasse A."/>
            <person name="Gouzy J."/>
            <person name="Jacques M.A."/>
            <person name="Lauber E."/>
            <person name="Manceau C."/>
            <person name="Mangenot S."/>
            <person name="Poussier S."/>
            <person name="Segurens B."/>
            <person name="Szurek B."/>
            <person name="Verdier V."/>
            <person name="Arlat M."/>
            <person name="Rott P."/>
        </authorList>
    </citation>
    <scope>NUCLEOTIDE SEQUENCE [LARGE SCALE GENOMIC DNA]</scope>
    <source>
        <strain evidence="2">GPE PC73 / CFBP 7063</strain>
    </source>
</reference>
<accession>D2U9C0</accession>
<name>D2U9C0_XANAP</name>
<dbReference type="OrthoDB" id="6009779at2"/>
<gene>
    <name evidence="1" type="ordered locus">XALc_2382</name>
</gene>
<evidence type="ECO:0000313" key="2">
    <source>
        <dbReference type="Proteomes" id="UP000001890"/>
    </source>
</evidence>